<dbReference type="GO" id="GO:0051287">
    <property type="term" value="F:NAD binding"/>
    <property type="evidence" value="ECO:0007669"/>
    <property type="project" value="InterPro"/>
</dbReference>
<keyword evidence="5" id="KW-1185">Reference proteome</keyword>
<gene>
    <name evidence="4" type="ORF">GCM10011588_12030</name>
</gene>
<dbReference type="SUPFAM" id="SSF51735">
    <property type="entry name" value="NAD(P)-binding Rossmann-fold domains"/>
    <property type="match status" value="1"/>
</dbReference>
<sequence length="313" mass="32598">MTNEDSVLISTGIGAWSIEAVSARYPGVRIGELSEHAATAAADTGARRVALIGPRPPADGDRAAWERVVLDAEWVHVTSAGIDAIPLDLLQGKVVTCGRGGGSGPIAEYVVAALLSDWKGFTDIAAGVAPETRVAAGSTVGFVGFGEIARATAARLAAFDVDMVAVRRTGTELEHGVRRVGSLEELLPLADALVLAVPLTDQTRGMIGPAEFAAMSAGVHLVNVARGPVVQTDALIEALHRGTVRRATLDVTDPEPVPDEHPLKKFPQVTLTGRIAGNSPGVQERIMRRFGHNLGAFLSGEPMQGAVDLAAGY</sequence>
<keyword evidence="2" id="KW-0520">NAD</keyword>
<dbReference type="AlphaFoldDB" id="A0A917VM41"/>
<dbReference type="GO" id="GO:0016491">
    <property type="term" value="F:oxidoreductase activity"/>
    <property type="evidence" value="ECO:0007669"/>
    <property type="project" value="UniProtKB-KW"/>
</dbReference>
<accession>A0A917VM41</accession>
<dbReference type="InterPro" id="IPR006140">
    <property type="entry name" value="D-isomer_DH_NAD-bd"/>
</dbReference>
<reference evidence="4" key="2">
    <citation type="submission" date="2020-09" db="EMBL/GenBank/DDBJ databases">
        <authorList>
            <person name="Sun Q."/>
            <person name="Zhou Y."/>
        </authorList>
    </citation>
    <scope>NUCLEOTIDE SEQUENCE</scope>
    <source>
        <strain evidence="4">CGMCC 4.3508</strain>
    </source>
</reference>
<dbReference type="RefSeq" id="WP_062997082.1">
    <property type="nucleotide sequence ID" value="NZ_BMMH01000002.1"/>
</dbReference>
<organism evidence="4 5">
    <name type="scientific">Nocardia jinanensis</name>
    <dbReference type="NCBI Taxonomy" id="382504"/>
    <lineage>
        <taxon>Bacteria</taxon>
        <taxon>Bacillati</taxon>
        <taxon>Actinomycetota</taxon>
        <taxon>Actinomycetes</taxon>
        <taxon>Mycobacteriales</taxon>
        <taxon>Nocardiaceae</taxon>
        <taxon>Nocardia</taxon>
    </lineage>
</organism>
<feature type="domain" description="D-isomer specific 2-hydroxyacid dehydrogenase NAD-binding" evidence="3">
    <location>
        <begin position="134"/>
        <end position="273"/>
    </location>
</feature>
<proteinExistence type="predicted"/>
<comment type="caution">
    <text evidence="4">The sequence shown here is derived from an EMBL/GenBank/DDBJ whole genome shotgun (WGS) entry which is preliminary data.</text>
</comment>
<dbReference type="EMBL" id="BMMH01000002">
    <property type="protein sequence ID" value="GGK99022.1"/>
    <property type="molecule type" value="Genomic_DNA"/>
</dbReference>
<evidence type="ECO:0000313" key="4">
    <source>
        <dbReference type="EMBL" id="GGK99022.1"/>
    </source>
</evidence>
<protein>
    <recommendedName>
        <fullName evidence="3">D-isomer specific 2-hydroxyacid dehydrogenase NAD-binding domain-containing protein</fullName>
    </recommendedName>
</protein>
<evidence type="ECO:0000256" key="2">
    <source>
        <dbReference type="ARBA" id="ARBA00023027"/>
    </source>
</evidence>
<dbReference type="Gene3D" id="3.40.50.720">
    <property type="entry name" value="NAD(P)-binding Rossmann-like Domain"/>
    <property type="match status" value="2"/>
</dbReference>
<dbReference type="InterPro" id="IPR036291">
    <property type="entry name" value="NAD(P)-bd_dom_sf"/>
</dbReference>
<evidence type="ECO:0000313" key="5">
    <source>
        <dbReference type="Proteomes" id="UP000638263"/>
    </source>
</evidence>
<dbReference type="Pfam" id="PF02826">
    <property type="entry name" value="2-Hacid_dh_C"/>
    <property type="match status" value="1"/>
</dbReference>
<dbReference type="PANTHER" id="PTHR43333">
    <property type="entry name" value="2-HACID_DH_C DOMAIN-CONTAINING PROTEIN"/>
    <property type="match status" value="1"/>
</dbReference>
<dbReference type="Proteomes" id="UP000638263">
    <property type="component" value="Unassembled WGS sequence"/>
</dbReference>
<evidence type="ECO:0000256" key="1">
    <source>
        <dbReference type="ARBA" id="ARBA00023002"/>
    </source>
</evidence>
<evidence type="ECO:0000259" key="3">
    <source>
        <dbReference type="Pfam" id="PF02826"/>
    </source>
</evidence>
<reference evidence="4" key="1">
    <citation type="journal article" date="2014" name="Int. J. Syst. Evol. Microbiol.">
        <title>Complete genome sequence of Corynebacterium casei LMG S-19264T (=DSM 44701T), isolated from a smear-ripened cheese.</title>
        <authorList>
            <consortium name="US DOE Joint Genome Institute (JGI-PGF)"/>
            <person name="Walter F."/>
            <person name="Albersmeier A."/>
            <person name="Kalinowski J."/>
            <person name="Ruckert C."/>
        </authorList>
    </citation>
    <scope>NUCLEOTIDE SEQUENCE</scope>
    <source>
        <strain evidence="4">CGMCC 4.3508</strain>
    </source>
</reference>
<dbReference type="PANTHER" id="PTHR43333:SF1">
    <property type="entry name" value="D-ISOMER SPECIFIC 2-HYDROXYACID DEHYDROGENASE NAD-BINDING DOMAIN-CONTAINING PROTEIN"/>
    <property type="match status" value="1"/>
</dbReference>
<name>A0A917VM41_9NOCA</name>
<keyword evidence="1" id="KW-0560">Oxidoreductase</keyword>